<evidence type="ECO:0000313" key="1">
    <source>
        <dbReference type="EMBL" id="KAF9519913.1"/>
    </source>
</evidence>
<organism evidence="1 2">
    <name type="scientific">Hydnum rufescens UP504</name>
    <dbReference type="NCBI Taxonomy" id="1448309"/>
    <lineage>
        <taxon>Eukaryota</taxon>
        <taxon>Fungi</taxon>
        <taxon>Dikarya</taxon>
        <taxon>Basidiomycota</taxon>
        <taxon>Agaricomycotina</taxon>
        <taxon>Agaricomycetes</taxon>
        <taxon>Cantharellales</taxon>
        <taxon>Hydnaceae</taxon>
        <taxon>Hydnum</taxon>
    </lineage>
</organism>
<gene>
    <name evidence="1" type="ORF">BS47DRAFT_1336638</name>
</gene>
<name>A0A9P6B8W6_9AGAM</name>
<protein>
    <submittedName>
        <fullName evidence="1">Uncharacterized protein</fullName>
    </submittedName>
</protein>
<evidence type="ECO:0000313" key="2">
    <source>
        <dbReference type="Proteomes" id="UP000886523"/>
    </source>
</evidence>
<accession>A0A9P6B8W6</accession>
<keyword evidence="2" id="KW-1185">Reference proteome</keyword>
<sequence>MTLCAWFPSLVPVRVGTLLARLPHRPKGKEAPPQPIRHSILSYKGPVPRSPGPCPCRPRGTGVSDILHLTKMDSVFLFLLELGS</sequence>
<reference evidence="1" key="1">
    <citation type="journal article" date="2020" name="Nat. Commun.">
        <title>Large-scale genome sequencing of mycorrhizal fungi provides insights into the early evolution of symbiotic traits.</title>
        <authorList>
            <person name="Miyauchi S."/>
            <person name="Kiss E."/>
            <person name="Kuo A."/>
            <person name="Drula E."/>
            <person name="Kohler A."/>
            <person name="Sanchez-Garcia M."/>
            <person name="Morin E."/>
            <person name="Andreopoulos B."/>
            <person name="Barry K.W."/>
            <person name="Bonito G."/>
            <person name="Buee M."/>
            <person name="Carver A."/>
            <person name="Chen C."/>
            <person name="Cichocki N."/>
            <person name="Clum A."/>
            <person name="Culley D."/>
            <person name="Crous P.W."/>
            <person name="Fauchery L."/>
            <person name="Girlanda M."/>
            <person name="Hayes R.D."/>
            <person name="Keri Z."/>
            <person name="LaButti K."/>
            <person name="Lipzen A."/>
            <person name="Lombard V."/>
            <person name="Magnuson J."/>
            <person name="Maillard F."/>
            <person name="Murat C."/>
            <person name="Nolan M."/>
            <person name="Ohm R.A."/>
            <person name="Pangilinan J."/>
            <person name="Pereira M.F."/>
            <person name="Perotto S."/>
            <person name="Peter M."/>
            <person name="Pfister S."/>
            <person name="Riley R."/>
            <person name="Sitrit Y."/>
            <person name="Stielow J.B."/>
            <person name="Szollosi G."/>
            <person name="Zifcakova L."/>
            <person name="Stursova M."/>
            <person name="Spatafora J.W."/>
            <person name="Tedersoo L."/>
            <person name="Vaario L.M."/>
            <person name="Yamada A."/>
            <person name="Yan M."/>
            <person name="Wang P."/>
            <person name="Xu J."/>
            <person name="Bruns T."/>
            <person name="Baldrian P."/>
            <person name="Vilgalys R."/>
            <person name="Dunand C."/>
            <person name="Henrissat B."/>
            <person name="Grigoriev I.V."/>
            <person name="Hibbett D."/>
            <person name="Nagy L.G."/>
            <person name="Martin F.M."/>
        </authorList>
    </citation>
    <scope>NUCLEOTIDE SEQUENCE</scope>
    <source>
        <strain evidence="1">UP504</strain>
    </source>
</reference>
<dbReference type="EMBL" id="MU128915">
    <property type="protein sequence ID" value="KAF9519913.1"/>
    <property type="molecule type" value="Genomic_DNA"/>
</dbReference>
<dbReference type="Proteomes" id="UP000886523">
    <property type="component" value="Unassembled WGS sequence"/>
</dbReference>
<dbReference type="AlphaFoldDB" id="A0A9P6B8W6"/>
<proteinExistence type="predicted"/>
<comment type="caution">
    <text evidence="1">The sequence shown here is derived from an EMBL/GenBank/DDBJ whole genome shotgun (WGS) entry which is preliminary data.</text>
</comment>